<sequence>MDSTLNDFFDEINKITPAKKKQIKTECVWQECFDESSGYVYYWNTTTDEVTWEMPETYRLWKDKTSKTSLNLYMPPQASSFLSNAKVQNNLKIYKISECKGLSVRRKEETLNENNDLDYRKKVVEGENIKSAVESKKVMLVPSYELESESEENHSSCSKSPDCEEGINTEDNKLEECDSDKCEIDVSTEQSKSCNISKQLNDKIYEKPEDNQNTHCVDVQMKTVAGGFSLVAGYGNSDEDDEVGETTTPKDANLTDFKQFIEKERKDQQKFQMNTESILHQRKKRINLEYTTTKKNTPILTGNNEYAGLGYNDSNKNFCCIKKKYMGFKSGGILFVSSDISADSNLEKGGENISINEEENKCKWKMLQDIEETSQALSEKLRFLSEGREPTSAVQTLFIQMETLNAALKANSLTPKYLADWLQDTCSELVKLEQSAAPAGWSLQWDRPNKRYFYYNRKTGENQWEYPQPNVIRSDEAMDICTTPPLEETFDEQSLLPPSILPVTVPVVPPPPPSISKVSSPSPPPPPYIGQYDKANNEITGDNEWSRSVAEPLPPGVDVSEISKSTDSTVSVHSNNQSKTSDVLGQELNFFYSDIAALEGQVNTPKLSSQSGGLSEKSESEEVPKRKKRKVKIADGLSLKKKGVSKLVEKWKNVQKDLNYSNQ</sequence>
<evidence type="ECO:0000256" key="1">
    <source>
        <dbReference type="SAM" id="MobiDB-lite"/>
    </source>
</evidence>
<evidence type="ECO:0000313" key="4">
    <source>
        <dbReference type="RefSeq" id="XP_018335063.1"/>
    </source>
</evidence>
<dbReference type="PANTHER" id="PTHR46697:SF1">
    <property type="entry name" value="FORMIN-BINDING PROTEIN 4"/>
    <property type="match status" value="1"/>
</dbReference>
<dbReference type="RefSeq" id="XP_018335063.1">
    <property type="nucleotide sequence ID" value="XM_018479561.1"/>
</dbReference>
<dbReference type="Pfam" id="PF00397">
    <property type="entry name" value="WW"/>
    <property type="match status" value="2"/>
</dbReference>
<dbReference type="GeneID" id="108743960"/>
<dbReference type="STRING" id="224129.A0A1W4XRF0"/>
<dbReference type="PROSITE" id="PS01159">
    <property type="entry name" value="WW_DOMAIN_1"/>
    <property type="match status" value="1"/>
</dbReference>
<dbReference type="InterPro" id="IPR053076">
    <property type="entry name" value="WW_domain_protein"/>
</dbReference>
<organism evidence="3 4">
    <name type="scientific">Agrilus planipennis</name>
    <name type="common">Emerald ash borer</name>
    <name type="synonym">Agrilus marcopoli</name>
    <dbReference type="NCBI Taxonomy" id="224129"/>
    <lineage>
        <taxon>Eukaryota</taxon>
        <taxon>Metazoa</taxon>
        <taxon>Ecdysozoa</taxon>
        <taxon>Arthropoda</taxon>
        <taxon>Hexapoda</taxon>
        <taxon>Insecta</taxon>
        <taxon>Pterygota</taxon>
        <taxon>Neoptera</taxon>
        <taxon>Endopterygota</taxon>
        <taxon>Coleoptera</taxon>
        <taxon>Polyphaga</taxon>
        <taxon>Elateriformia</taxon>
        <taxon>Buprestoidea</taxon>
        <taxon>Buprestidae</taxon>
        <taxon>Agrilinae</taxon>
        <taxon>Agrilus</taxon>
    </lineage>
</organism>
<dbReference type="InParanoid" id="A0A1W4XRF0"/>
<proteinExistence type="predicted"/>
<feature type="domain" description="WW" evidence="2">
    <location>
        <begin position="435"/>
        <end position="469"/>
    </location>
</feature>
<feature type="domain" description="WW" evidence="2">
    <location>
        <begin position="29"/>
        <end position="57"/>
    </location>
</feature>
<dbReference type="KEGG" id="apln:108743960"/>
<dbReference type="InterPro" id="IPR036020">
    <property type="entry name" value="WW_dom_sf"/>
</dbReference>
<dbReference type="PROSITE" id="PS50020">
    <property type="entry name" value="WW_DOMAIN_2"/>
    <property type="match status" value="2"/>
</dbReference>
<dbReference type="PANTHER" id="PTHR46697">
    <property type="entry name" value="FORMIN-BINDING PROTEIN 4"/>
    <property type="match status" value="1"/>
</dbReference>
<dbReference type="SUPFAM" id="SSF51045">
    <property type="entry name" value="WW domain"/>
    <property type="match status" value="2"/>
</dbReference>
<dbReference type="OrthoDB" id="2444812at2759"/>
<feature type="compositionally biased region" description="Low complexity" evidence="1">
    <location>
        <begin position="606"/>
        <end position="615"/>
    </location>
</feature>
<dbReference type="InterPro" id="IPR001202">
    <property type="entry name" value="WW_dom"/>
</dbReference>
<gene>
    <name evidence="4" type="primary">LOC108743960</name>
</gene>
<dbReference type="Gene3D" id="2.20.70.10">
    <property type="match status" value="2"/>
</dbReference>
<dbReference type="Proteomes" id="UP000192223">
    <property type="component" value="Unplaced"/>
</dbReference>
<keyword evidence="3" id="KW-1185">Reference proteome</keyword>
<protein>
    <submittedName>
        <fullName evidence="4">Formin-binding protein 4 isoform X1</fullName>
    </submittedName>
</protein>
<accession>A0A1W4XRF0</accession>
<dbReference type="AlphaFoldDB" id="A0A1W4XRF0"/>
<name>A0A1W4XRF0_AGRPL</name>
<dbReference type="CDD" id="cd00201">
    <property type="entry name" value="WW"/>
    <property type="match status" value="2"/>
</dbReference>
<evidence type="ECO:0000313" key="3">
    <source>
        <dbReference type="Proteomes" id="UP000192223"/>
    </source>
</evidence>
<dbReference type="SMART" id="SM00456">
    <property type="entry name" value="WW"/>
    <property type="match status" value="2"/>
</dbReference>
<reference evidence="4" key="1">
    <citation type="submission" date="2025-08" db="UniProtKB">
        <authorList>
            <consortium name="RefSeq"/>
        </authorList>
    </citation>
    <scope>IDENTIFICATION</scope>
    <source>
        <tissue evidence="4">Entire body</tissue>
    </source>
</reference>
<feature type="region of interest" description="Disordered" evidence="1">
    <location>
        <begin position="603"/>
        <end position="630"/>
    </location>
</feature>
<evidence type="ECO:0000259" key="2">
    <source>
        <dbReference type="PROSITE" id="PS50020"/>
    </source>
</evidence>